<comment type="similarity">
    <text evidence="10">Belongs to the TonB-dependent receptor family.</text>
</comment>
<dbReference type="Pfam" id="PF07715">
    <property type="entry name" value="Plug"/>
    <property type="match status" value="1"/>
</dbReference>
<evidence type="ECO:0000256" key="1">
    <source>
        <dbReference type="ARBA" id="ARBA00004571"/>
    </source>
</evidence>
<keyword evidence="4" id="KW-0812">Transmembrane</keyword>
<comment type="subcellular location">
    <subcellularLocation>
        <location evidence="1">Cell outer membrane</location>
        <topology evidence="1">Multi-pass membrane protein</topology>
    </subcellularLocation>
</comment>
<sequence length="931" mass="104358">MPFCALLFSLMKKLYWTSFILFYTIAVAHAQSIYIRGKITDSNKKVLLGSTVILDQLGFSSMSDGRGEYRLTIPKEQYGKRVTLSVSYIGKKKVERTVLLDSMQKIENFLLQDMSLALEEVGVQAKRGELSNSSLVFDREMIERYPALSLNDLLNRLPNRKNTAPSVQEMQNLTLRGAFSETTGRSRDANELNNSFGVAIIMDDMVLGNNGNMQGRNAGIFGMSSATNAIRPSDYGLTGRPTTGKFYSGENVFSGLDLRQIPIENIEHLEVISGVAPARYGDLSNGAVIIERQAGKTPAFFRLQVRSNATSYGLSKGMQLGKKLGTINVDLGYVQSYADNRDKLKQYDRVNGTLIWTNYFGADKRLKQTFSGSYNKVIDQVRKDPDDPLSNAISFGGWGWNAASRTSYKLDHKFLKSISLNAGISSTLQKTYREYYYNGAVVLYTDSVQTGIVEGQYAPGQYTALDHVDNRPLNLNARLEGNAIAITGDIIHKINFGSNYSYDINRGKGRIADPSIPKKDLGARSDRYYDFSLTNALQNLGLYAEDAMRTKVWGRDLSMRAGIRWDLMNGHSSISPRTNINYSLSKSTQIGLAYGLSFKSPGLAQLYPGPTFDEIILLNSYNGKVDESMALIYLRRYEKDNSNLKSSVGQTLESSFSWHKNGHQLRTNLFYKKNTRGINTVTADQLIDLPTYSATAVPGGKPIVEQTGTRSYLMSNLYFANSNKSSNIGAEVMYSTPRIQQIMTTFSATAAFTLANSSSSALSRLNFNAEKTALDDVILGFFPSKSTKNYLSRAQLRSSTHFPALRLIIELSADCELLNYNKSNYRDIIPVGYYTRDYTYHIIDQFDINNPKHLELYTARKNEADLVNIENNYIYWNFGLNMAKEIGKNIYLSFNVYNFLDYQPRFYREGASSVQAPNSSPNYGAQLTYKF</sequence>
<dbReference type="SUPFAM" id="SSF49464">
    <property type="entry name" value="Carboxypeptidase regulatory domain-like"/>
    <property type="match status" value="1"/>
</dbReference>
<dbReference type="GO" id="GO:0015344">
    <property type="term" value="F:siderophore uptake transmembrane transporter activity"/>
    <property type="evidence" value="ECO:0007669"/>
    <property type="project" value="TreeGrafter"/>
</dbReference>
<evidence type="ECO:0000256" key="6">
    <source>
        <dbReference type="ARBA" id="ARBA00023077"/>
    </source>
</evidence>
<gene>
    <name evidence="13" type="ORF">NCTC11343_02384</name>
</gene>
<evidence type="ECO:0000256" key="2">
    <source>
        <dbReference type="ARBA" id="ARBA00022448"/>
    </source>
</evidence>
<dbReference type="GO" id="GO:0044718">
    <property type="term" value="P:siderophore transmembrane transport"/>
    <property type="evidence" value="ECO:0007669"/>
    <property type="project" value="TreeGrafter"/>
</dbReference>
<dbReference type="SUPFAM" id="SSF56935">
    <property type="entry name" value="Porins"/>
    <property type="match status" value="1"/>
</dbReference>
<keyword evidence="9" id="KW-0998">Cell outer membrane</keyword>
<dbReference type="AlphaFoldDB" id="A0A2X2L9A6"/>
<dbReference type="Pfam" id="PF00593">
    <property type="entry name" value="TonB_dep_Rec_b-barrel"/>
    <property type="match status" value="1"/>
</dbReference>
<evidence type="ECO:0000256" key="7">
    <source>
        <dbReference type="ARBA" id="ARBA00023136"/>
    </source>
</evidence>
<dbReference type="EMBL" id="UAUU01000008">
    <property type="protein sequence ID" value="SPZ85820.1"/>
    <property type="molecule type" value="Genomic_DNA"/>
</dbReference>
<feature type="domain" description="TonB-dependent receptor-like beta-barrel" evidence="11">
    <location>
        <begin position="357"/>
        <end position="757"/>
    </location>
</feature>
<dbReference type="InterPro" id="IPR037066">
    <property type="entry name" value="Plug_dom_sf"/>
</dbReference>
<dbReference type="GO" id="GO:0009279">
    <property type="term" value="C:cell outer membrane"/>
    <property type="evidence" value="ECO:0007669"/>
    <property type="project" value="UniProtKB-SubCell"/>
</dbReference>
<reference evidence="13 14" key="1">
    <citation type="submission" date="2018-06" db="EMBL/GenBank/DDBJ databases">
        <authorList>
            <consortium name="Pathogen Informatics"/>
            <person name="Doyle S."/>
        </authorList>
    </citation>
    <scope>NUCLEOTIDE SEQUENCE [LARGE SCALE GENOMIC DNA]</scope>
    <source>
        <strain evidence="13 14">NCTC11343</strain>
    </source>
</reference>
<proteinExistence type="inferred from homology"/>
<dbReference type="Gene3D" id="2.40.170.20">
    <property type="entry name" value="TonB-dependent receptor, beta-barrel domain"/>
    <property type="match status" value="1"/>
</dbReference>
<protein>
    <submittedName>
        <fullName evidence="13">Outer membrane receptor for ferrienterochelin and colicins</fullName>
    </submittedName>
</protein>
<evidence type="ECO:0000259" key="11">
    <source>
        <dbReference type="Pfam" id="PF00593"/>
    </source>
</evidence>
<dbReference type="InterPro" id="IPR000531">
    <property type="entry name" value="Beta-barrel_TonB"/>
</dbReference>
<dbReference type="InterPro" id="IPR012910">
    <property type="entry name" value="Plug_dom"/>
</dbReference>
<dbReference type="Proteomes" id="UP000251241">
    <property type="component" value="Unassembled WGS sequence"/>
</dbReference>
<dbReference type="InterPro" id="IPR039426">
    <property type="entry name" value="TonB-dep_rcpt-like"/>
</dbReference>
<evidence type="ECO:0000256" key="5">
    <source>
        <dbReference type="ARBA" id="ARBA00022729"/>
    </source>
</evidence>
<dbReference type="Pfam" id="PF13715">
    <property type="entry name" value="CarbopepD_reg_2"/>
    <property type="match status" value="1"/>
</dbReference>
<evidence type="ECO:0000313" key="13">
    <source>
        <dbReference type="EMBL" id="SPZ85820.1"/>
    </source>
</evidence>
<evidence type="ECO:0000259" key="12">
    <source>
        <dbReference type="Pfam" id="PF07715"/>
    </source>
</evidence>
<dbReference type="InterPro" id="IPR008969">
    <property type="entry name" value="CarboxyPept-like_regulatory"/>
</dbReference>
<dbReference type="InterPro" id="IPR036942">
    <property type="entry name" value="Beta-barrel_TonB_sf"/>
</dbReference>
<dbReference type="Gene3D" id="2.170.130.10">
    <property type="entry name" value="TonB-dependent receptor, plug domain"/>
    <property type="match status" value="1"/>
</dbReference>
<keyword evidence="6 10" id="KW-0798">TonB box</keyword>
<evidence type="ECO:0000256" key="9">
    <source>
        <dbReference type="ARBA" id="ARBA00023237"/>
    </source>
</evidence>
<dbReference type="PANTHER" id="PTHR30069">
    <property type="entry name" value="TONB-DEPENDENT OUTER MEMBRANE RECEPTOR"/>
    <property type="match status" value="1"/>
</dbReference>
<evidence type="ECO:0000256" key="10">
    <source>
        <dbReference type="RuleBase" id="RU003357"/>
    </source>
</evidence>
<keyword evidence="3" id="KW-1134">Transmembrane beta strand</keyword>
<evidence type="ECO:0000256" key="4">
    <source>
        <dbReference type="ARBA" id="ARBA00022692"/>
    </source>
</evidence>
<dbReference type="PANTHER" id="PTHR30069:SF29">
    <property type="entry name" value="HEMOGLOBIN AND HEMOGLOBIN-HAPTOGLOBIN-BINDING PROTEIN 1-RELATED"/>
    <property type="match status" value="1"/>
</dbReference>
<evidence type="ECO:0000313" key="14">
    <source>
        <dbReference type="Proteomes" id="UP000251241"/>
    </source>
</evidence>
<keyword evidence="7 10" id="KW-0472">Membrane</keyword>
<feature type="domain" description="TonB-dependent receptor plug" evidence="12">
    <location>
        <begin position="130"/>
        <end position="287"/>
    </location>
</feature>
<organism evidence="13 14">
    <name type="scientific">Sphingobacterium multivorum</name>
    <dbReference type="NCBI Taxonomy" id="28454"/>
    <lineage>
        <taxon>Bacteria</taxon>
        <taxon>Pseudomonadati</taxon>
        <taxon>Bacteroidota</taxon>
        <taxon>Sphingobacteriia</taxon>
        <taxon>Sphingobacteriales</taxon>
        <taxon>Sphingobacteriaceae</taxon>
        <taxon>Sphingobacterium</taxon>
    </lineage>
</organism>
<keyword evidence="5" id="KW-0732">Signal</keyword>
<name>A0A2X2L9A6_SPHMU</name>
<evidence type="ECO:0000256" key="8">
    <source>
        <dbReference type="ARBA" id="ARBA00023170"/>
    </source>
</evidence>
<keyword evidence="8 13" id="KW-0675">Receptor</keyword>
<accession>A0A2X2L9A6</accession>
<evidence type="ECO:0000256" key="3">
    <source>
        <dbReference type="ARBA" id="ARBA00022452"/>
    </source>
</evidence>
<keyword evidence="2" id="KW-0813">Transport</keyword>